<sequence length="179" mass="19929">MEYKIKVGNENFSLIHDDLDAVINVDDLTKIDTSNLFGESVTMSSVVNRVGLLKAEVGAMMANAKLQIKLFEGNFKAQLRKQASVSSGYYNIEVDGEMVRVKLSETGLSSSFENNAEWIKLNQAYIKAEKNFNSLDSLHWACQDKCRKLNGLTSHTTPDDYAAAMIEGKINGITIRKNK</sequence>
<evidence type="ECO:0000313" key="1">
    <source>
        <dbReference type="EMBL" id="AGH56759.1"/>
    </source>
</evidence>
<dbReference type="Proteomes" id="UP000203074">
    <property type="component" value="Segment"/>
</dbReference>
<evidence type="ECO:0000313" key="3">
    <source>
        <dbReference type="Proteomes" id="UP000014729"/>
    </source>
</evidence>
<gene>
    <name evidence="1" type="ORF">CGPG_00060</name>
    <name evidence="2" type="ORF">PhiST_gp049</name>
</gene>
<protein>
    <submittedName>
        <fullName evidence="1">Uncharacterized protein</fullName>
    </submittedName>
</protein>
<organism evidence="1 4">
    <name type="scientific">Cellulophaga phage phiST</name>
    <dbReference type="NCBI Taxonomy" id="756282"/>
    <lineage>
        <taxon>Viruses</taxon>
        <taxon>Duplodnaviria</taxon>
        <taxon>Heunggongvirae</taxon>
        <taxon>Uroviricota</taxon>
        <taxon>Caudoviricetes</taxon>
        <taxon>Cbastvirus</taxon>
        <taxon>Cbastvirus ST</taxon>
    </lineage>
</organism>
<name>M4T1T0_9CAUD</name>
<dbReference type="GeneID" id="15009958"/>
<accession>M4T1T0</accession>
<dbReference type="EMBL" id="KC821604">
    <property type="protein sequence ID" value="AGO47188.1"/>
    <property type="molecule type" value="Genomic_DNA"/>
</dbReference>
<dbReference type="RefSeq" id="YP_007673442.1">
    <property type="nucleotide sequence ID" value="NC_020842.1"/>
</dbReference>
<reference evidence="3" key="3">
    <citation type="submission" date="2013-03" db="EMBL/GenBank/DDBJ databases">
        <title>The Cellulophaga phages: a novel, diverse, and globally ubiquitous model system.</title>
        <authorList>
            <person name="Holmfeldt K."/>
            <person name="Solonenko N."/>
            <person name="Shah M."/>
            <person name="Corrier K."/>
            <person name="Riemann L."/>
            <person name="VerBerkmoes N.C."/>
            <person name="Sullivan M.B."/>
        </authorList>
    </citation>
    <scope>NUCLEOTIDE SEQUENCE [LARGE SCALE GENOMIC DNA]</scope>
</reference>
<dbReference type="EMBL" id="HQ634192">
    <property type="protein sequence ID" value="AGH56759.1"/>
    <property type="molecule type" value="Genomic_DNA"/>
</dbReference>
<dbReference type="KEGG" id="vg:15009958"/>
<keyword evidence="4" id="KW-1185">Reference proteome</keyword>
<reference evidence="2 3" key="2">
    <citation type="journal article" date="2013" name="Proc. Natl. Acad. Sci. U.S.A.">
        <title>Twelve previously unknown phage genera are ubiquitous in global oceans.</title>
        <authorList>
            <person name="Holmfeldt K."/>
            <person name="Solonenko N."/>
            <person name="Shah M."/>
            <person name="Corrier K."/>
            <person name="Riemann L."/>
            <person name="Verberkmoes N.C."/>
            <person name="Sullivan M.B."/>
        </authorList>
    </citation>
    <scope>NUCLEOTIDE SEQUENCE [LARGE SCALE GENOMIC DNA]</scope>
    <source>
        <strain evidence="2">PhiST</strain>
    </source>
</reference>
<evidence type="ECO:0000313" key="4">
    <source>
        <dbReference type="Proteomes" id="UP000203074"/>
    </source>
</evidence>
<proteinExistence type="predicted"/>
<reference evidence="1 4" key="1">
    <citation type="submission" date="2010-11" db="EMBL/GenBank/DDBJ databases">
        <title>The Genome Sequence of Cellulophaga phage phiST.</title>
        <authorList>
            <consortium name="The Broad Institute Genome Sequencing Platform"/>
            <person name="Henn M.R."/>
            <person name="Reimann L."/>
            <person name="Holmfelt K."/>
            <person name="Levin J."/>
            <person name="Malboeuf C."/>
            <person name="Casali M."/>
            <person name="Russ C."/>
            <person name="Lennon N."/>
            <person name="Chapman S.B."/>
            <person name="Erlich R."/>
            <person name="Young S.K."/>
            <person name="Yandava C."/>
            <person name="Zeng Q."/>
            <person name="Alvarado L."/>
            <person name="Anderson S."/>
            <person name="Berlin A."/>
            <person name="Chen Z."/>
            <person name="Freedman E."/>
            <person name="Gellesch M."/>
            <person name="Goldberg J."/>
            <person name="Green L."/>
            <person name="Griggs A."/>
            <person name="Gujja S."/>
            <person name="Heilman E.R."/>
            <person name="Heiman D."/>
            <person name="Hollinger A."/>
            <person name="Howarth C."/>
            <person name="Larson L."/>
            <person name="Mehta T."/>
            <person name="Pearson M."/>
            <person name="Roberts A."/>
            <person name="Ryan E."/>
            <person name="Saif S."/>
            <person name="Shea T."/>
            <person name="Shenoy N."/>
            <person name="Sisk P."/>
            <person name="Stolte C."/>
            <person name="Sykes S."/>
            <person name="White J."/>
            <person name="Haas B."/>
            <person name="Nusbaum C."/>
            <person name="Birren B."/>
        </authorList>
    </citation>
    <scope>NUCLEOTIDE SEQUENCE [LARGE SCALE GENOMIC DNA]</scope>
    <source>
        <strain evidence="1">PhiST</strain>
        <strain evidence="4">phiST</strain>
    </source>
</reference>
<dbReference type="Proteomes" id="UP000014729">
    <property type="component" value="Segment"/>
</dbReference>
<evidence type="ECO:0000313" key="2">
    <source>
        <dbReference type="EMBL" id="AGO47188.1"/>
    </source>
</evidence>